<dbReference type="PANTHER" id="PTHR43570">
    <property type="entry name" value="ALDEHYDE DEHYDROGENASE"/>
    <property type="match status" value="1"/>
</dbReference>
<gene>
    <name evidence="9" type="primary">calB</name>
    <name evidence="9" type="ORF">VPAL9027_02060</name>
</gene>
<feature type="active site" evidence="5">
    <location>
        <position position="243"/>
    </location>
</feature>
<evidence type="ECO:0000256" key="5">
    <source>
        <dbReference type="PIRSR" id="PIRSR036492-1"/>
    </source>
</evidence>
<dbReference type="SUPFAM" id="SSF53720">
    <property type="entry name" value="ALDH-like"/>
    <property type="match status" value="1"/>
</dbReference>
<evidence type="ECO:0000256" key="6">
    <source>
        <dbReference type="PROSITE-ProRule" id="PRU10007"/>
    </source>
</evidence>
<name>A0A1R4B597_9VIBR</name>
<dbReference type="RefSeq" id="WP_077314478.1">
    <property type="nucleotide sequence ID" value="NZ_AP024888.1"/>
</dbReference>
<dbReference type="InterPro" id="IPR016163">
    <property type="entry name" value="Ald_DH_C"/>
</dbReference>
<comment type="similarity">
    <text evidence="1 4 7">Belongs to the aldehyde dehydrogenase family.</text>
</comment>
<dbReference type="CDD" id="cd07133">
    <property type="entry name" value="ALDH_CALDH_CalB"/>
    <property type="match status" value="1"/>
</dbReference>
<dbReference type="PANTHER" id="PTHR43570:SF20">
    <property type="entry name" value="ALDEHYDE DEHYDROGENASE ALDX-RELATED"/>
    <property type="match status" value="1"/>
</dbReference>
<dbReference type="InterPro" id="IPR016161">
    <property type="entry name" value="Ald_DH/histidinol_DH"/>
</dbReference>
<feature type="active site" evidence="5 6">
    <location>
        <position position="209"/>
    </location>
</feature>
<dbReference type="STRING" id="1918946.VPAL9027_02060"/>
<dbReference type="EMBL" id="FUFT01000005">
    <property type="protein sequence ID" value="SJL84079.1"/>
    <property type="molecule type" value="Genomic_DNA"/>
</dbReference>
<organism evidence="9 10">
    <name type="scientific">Vibrio palustris</name>
    <dbReference type="NCBI Taxonomy" id="1918946"/>
    <lineage>
        <taxon>Bacteria</taxon>
        <taxon>Pseudomonadati</taxon>
        <taxon>Pseudomonadota</taxon>
        <taxon>Gammaproteobacteria</taxon>
        <taxon>Vibrionales</taxon>
        <taxon>Vibrionaceae</taxon>
        <taxon>Vibrio</taxon>
    </lineage>
</organism>
<evidence type="ECO:0000256" key="4">
    <source>
        <dbReference type="PIRNR" id="PIRNR036492"/>
    </source>
</evidence>
<evidence type="ECO:0000256" key="1">
    <source>
        <dbReference type="ARBA" id="ARBA00009986"/>
    </source>
</evidence>
<dbReference type="GO" id="GO:0004029">
    <property type="term" value="F:aldehyde dehydrogenase (NAD+) activity"/>
    <property type="evidence" value="ECO:0007669"/>
    <property type="project" value="TreeGrafter"/>
</dbReference>
<dbReference type="OrthoDB" id="9812625at2"/>
<evidence type="ECO:0000259" key="8">
    <source>
        <dbReference type="Pfam" id="PF00171"/>
    </source>
</evidence>
<dbReference type="InterPro" id="IPR012394">
    <property type="entry name" value="Aldehyde_DH_NAD(P)"/>
</dbReference>
<proteinExistence type="inferred from homology"/>
<evidence type="ECO:0000256" key="2">
    <source>
        <dbReference type="ARBA" id="ARBA00023002"/>
    </source>
</evidence>
<keyword evidence="2 4" id="KW-0560">Oxidoreductase</keyword>
<dbReference type="InterPro" id="IPR029510">
    <property type="entry name" value="Ald_DH_CS_GLU"/>
</dbReference>
<dbReference type="AlphaFoldDB" id="A0A1R4B597"/>
<evidence type="ECO:0000256" key="3">
    <source>
        <dbReference type="ARBA" id="ARBA00023027"/>
    </source>
</evidence>
<dbReference type="PIRSF" id="PIRSF036492">
    <property type="entry name" value="ALDH"/>
    <property type="match status" value="1"/>
</dbReference>
<feature type="domain" description="Aldehyde dehydrogenase" evidence="8">
    <location>
        <begin position="13"/>
        <end position="435"/>
    </location>
</feature>
<accession>A0A1R4B597</accession>
<evidence type="ECO:0000313" key="9">
    <source>
        <dbReference type="EMBL" id="SJL84079.1"/>
    </source>
</evidence>
<dbReference type="PROSITE" id="PS00687">
    <property type="entry name" value="ALDEHYDE_DEHYDR_GLU"/>
    <property type="match status" value="1"/>
</dbReference>
<reference evidence="9 10" key="1">
    <citation type="submission" date="2017-02" db="EMBL/GenBank/DDBJ databases">
        <authorList>
            <person name="Peterson S.W."/>
        </authorList>
    </citation>
    <scope>NUCLEOTIDE SEQUENCE [LARGE SCALE GENOMIC DNA]</scope>
    <source>
        <strain evidence="9 10">CECT 9027</strain>
    </source>
</reference>
<evidence type="ECO:0000256" key="7">
    <source>
        <dbReference type="RuleBase" id="RU003345"/>
    </source>
</evidence>
<dbReference type="Gene3D" id="3.40.605.10">
    <property type="entry name" value="Aldehyde Dehydrogenase, Chain A, domain 1"/>
    <property type="match status" value="1"/>
</dbReference>
<keyword evidence="10" id="KW-1185">Reference proteome</keyword>
<evidence type="ECO:0000313" key="10">
    <source>
        <dbReference type="Proteomes" id="UP000189475"/>
    </source>
</evidence>
<dbReference type="Gene3D" id="3.40.309.10">
    <property type="entry name" value="Aldehyde Dehydrogenase, Chain A, domain 2"/>
    <property type="match status" value="1"/>
</dbReference>
<dbReference type="Proteomes" id="UP000189475">
    <property type="component" value="Unassembled WGS sequence"/>
</dbReference>
<dbReference type="InterPro" id="IPR015590">
    <property type="entry name" value="Aldehyde_DH_dom"/>
</dbReference>
<sequence>MSELHSMLRTMKTAHIDAGPADISTRKQRLKKSIALLKDNYTALCGAMSDDFGHRSHYQSVLADIMSAIGALKHSHDHLDEWIKPEHVDDIDGGIQAWIQQQPVGVVGVISPWNFPLNLAFGPLASIFAAGNRAMLKPSELTPRTSALLKELVAQYFDPQELTVVTGGADVGKAFSALPFDHLVFTGSGAVGKHIMRAAAENLVPVTLELGGKSPVVVDSDYDITIAAARTLTVKTFNTGQICMSPDYIMIPEGSESAFQAASAEFIEQSFPSMIDNEDYTTIITDRHFARLVAMLDDARDKGANVVSLAPQGEPDYDTKTRKMAIHLIFGVTEEMDVMQEEIFGPLFPVKTYTQLDDTIEYINAHDRPLAAYLFSDNSANQDKFAQHTTSGALVINDVMTHASLNDLPFGGVGGSGIGAYHGLHGFREFTHAKPVVVQTPQGESGLRLRAPYSQETLEAMTSFLDA</sequence>
<keyword evidence="3" id="KW-0520">NAD</keyword>
<dbReference type="GO" id="GO:0006081">
    <property type="term" value="P:aldehyde metabolic process"/>
    <property type="evidence" value="ECO:0007669"/>
    <property type="project" value="InterPro"/>
</dbReference>
<dbReference type="Pfam" id="PF00171">
    <property type="entry name" value="Aldedh"/>
    <property type="match status" value="1"/>
</dbReference>
<protein>
    <recommendedName>
        <fullName evidence="4">Aldehyde dehydrogenase</fullName>
    </recommendedName>
</protein>
<dbReference type="InterPro" id="IPR016162">
    <property type="entry name" value="Ald_DH_N"/>
</dbReference>
<dbReference type="GO" id="GO:0005737">
    <property type="term" value="C:cytoplasm"/>
    <property type="evidence" value="ECO:0007669"/>
    <property type="project" value="TreeGrafter"/>
</dbReference>